<dbReference type="EMBL" id="KQ964256">
    <property type="protein sequence ID" value="KXJ89231.1"/>
    <property type="molecule type" value="Genomic_DNA"/>
</dbReference>
<dbReference type="Gene3D" id="3.80.10.10">
    <property type="entry name" value="Ribonuclease Inhibitor"/>
    <property type="match status" value="1"/>
</dbReference>
<sequence length="615" mass="68590">MPRRPEYGAWQRPMPIKQTRKRREPGELFRVLPTEVLQLILMELKKSHLRPGSDSCATCMMRDLFSVALTCRRLSKAAHNVLYEDIQIVGADSAAHKKRFKTTAGSRLVLLRRTLRANPELAALVRTLKVPAVPNDLPADKYQDRVASVIMACPNFERLLGFHQPYDHSFSRLFHALSTRENLREMNWFLESAVTEQRQGRSRSQSSSTATPVNSEMGVDIERTTAFFDLHMNWSHLTTLSIYCSPGAVLDGISMFGMTLANMPALQSLHLADLPTTVFNDATLLSLPPLQSLSLCNLQGVSSTGLAAFARRPSSHGIRKLTLRHLGIDSVPALGRLFSNLTALESFTFVQSHAPELPKDEVIWLYPYLASSSLQKLHWDVPTRGSGASEADRILAKSIAFQGYPALRSLRTPNDPDGVFQALCAPLERVEIASDKYRGLIARIPDRIRAPEPSPPMTPVSPSSPFGFGKQSSGMKFTNDPPTPVEPPAPVESHLAQSRLAAQARIEAAKSTPRFQVNVIDEDGTIVDRFGLAGFIGQVESRIRYNIRPDPGATDENGGLTHITDLLKDGGEELKDREGCTGRWLSWSEGITNDKKERERWWHTERGRWRELEMS</sequence>
<dbReference type="InParanoid" id="A0A136IWD8"/>
<proteinExistence type="predicted"/>
<evidence type="ECO:0000313" key="3">
    <source>
        <dbReference type="Proteomes" id="UP000070501"/>
    </source>
</evidence>
<gene>
    <name evidence="2" type="ORF">Micbo1qcDRAFT_122504</name>
</gene>
<dbReference type="SUPFAM" id="SSF52047">
    <property type="entry name" value="RNI-like"/>
    <property type="match status" value="1"/>
</dbReference>
<reference evidence="3" key="1">
    <citation type="submission" date="2016-02" db="EMBL/GenBank/DDBJ databases">
        <title>Draft genome sequence of Microdochium bolleyi, a fungal endophyte of beachgrass.</title>
        <authorList>
            <consortium name="DOE Joint Genome Institute"/>
            <person name="David A.S."/>
            <person name="May G."/>
            <person name="Haridas S."/>
            <person name="Lim J."/>
            <person name="Wang M."/>
            <person name="Labutti K."/>
            <person name="Lipzen A."/>
            <person name="Barry K."/>
            <person name="Grigoriev I.V."/>
        </authorList>
    </citation>
    <scope>NUCLEOTIDE SEQUENCE [LARGE SCALE GENOMIC DNA]</scope>
    <source>
        <strain evidence="3">J235TASD1</strain>
    </source>
</reference>
<protein>
    <recommendedName>
        <fullName evidence="4">F-box domain-containing protein</fullName>
    </recommendedName>
</protein>
<dbReference type="OrthoDB" id="3210378at2759"/>
<organism evidence="2 3">
    <name type="scientific">Microdochium bolleyi</name>
    <dbReference type="NCBI Taxonomy" id="196109"/>
    <lineage>
        <taxon>Eukaryota</taxon>
        <taxon>Fungi</taxon>
        <taxon>Dikarya</taxon>
        <taxon>Ascomycota</taxon>
        <taxon>Pezizomycotina</taxon>
        <taxon>Sordariomycetes</taxon>
        <taxon>Xylariomycetidae</taxon>
        <taxon>Xylariales</taxon>
        <taxon>Microdochiaceae</taxon>
        <taxon>Microdochium</taxon>
    </lineage>
</organism>
<dbReference type="Proteomes" id="UP000070501">
    <property type="component" value="Unassembled WGS sequence"/>
</dbReference>
<name>A0A136IWD8_9PEZI</name>
<accession>A0A136IWD8</accession>
<evidence type="ECO:0008006" key="4">
    <source>
        <dbReference type="Google" id="ProtNLM"/>
    </source>
</evidence>
<dbReference type="InterPro" id="IPR032675">
    <property type="entry name" value="LRR_dom_sf"/>
</dbReference>
<feature type="region of interest" description="Disordered" evidence="1">
    <location>
        <begin position="1"/>
        <end position="22"/>
    </location>
</feature>
<dbReference type="AlphaFoldDB" id="A0A136IWD8"/>
<dbReference type="CDD" id="cd09917">
    <property type="entry name" value="F-box_SF"/>
    <property type="match status" value="1"/>
</dbReference>
<dbReference type="STRING" id="196109.A0A136IWD8"/>
<keyword evidence="3" id="KW-1185">Reference proteome</keyword>
<evidence type="ECO:0000256" key="1">
    <source>
        <dbReference type="SAM" id="MobiDB-lite"/>
    </source>
</evidence>
<evidence type="ECO:0000313" key="2">
    <source>
        <dbReference type="EMBL" id="KXJ89231.1"/>
    </source>
</evidence>